<proteinExistence type="predicted"/>
<evidence type="ECO:0000259" key="1">
    <source>
        <dbReference type="PROSITE" id="PS51782"/>
    </source>
</evidence>
<dbReference type="Gene3D" id="3.10.350.10">
    <property type="entry name" value="LysM domain"/>
    <property type="match status" value="1"/>
</dbReference>
<keyword evidence="2" id="KW-0326">Glycosidase</keyword>
<evidence type="ECO:0000313" key="3">
    <source>
        <dbReference type="Proteomes" id="UP000266178"/>
    </source>
</evidence>
<dbReference type="AlphaFoldDB" id="A0A399FC93"/>
<dbReference type="SUPFAM" id="SSF54106">
    <property type="entry name" value="LysM domain"/>
    <property type="match status" value="1"/>
</dbReference>
<dbReference type="Pfam" id="PF09992">
    <property type="entry name" value="NAGPA"/>
    <property type="match status" value="1"/>
</dbReference>
<dbReference type="InterPro" id="IPR018392">
    <property type="entry name" value="LysM"/>
</dbReference>
<feature type="domain" description="LysM" evidence="1">
    <location>
        <begin position="36"/>
        <end position="79"/>
    </location>
</feature>
<dbReference type="OrthoDB" id="9809781at2"/>
<dbReference type="PROSITE" id="PS51782">
    <property type="entry name" value="LYSM"/>
    <property type="match status" value="1"/>
</dbReference>
<comment type="caution">
    <text evidence="2">The sequence shown here is derived from an EMBL/GenBank/DDBJ whole genome shotgun (WGS) entry which is preliminary data.</text>
</comment>
<reference evidence="2 3" key="1">
    <citation type="submission" date="2018-08" db="EMBL/GenBank/DDBJ databases">
        <title>Meiothermus granaticius genome AF-68 sequencing project.</title>
        <authorList>
            <person name="Da Costa M.S."/>
            <person name="Albuquerque L."/>
            <person name="Raposo P."/>
            <person name="Froufe H.J.C."/>
            <person name="Barroso C.S."/>
            <person name="Egas C."/>
        </authorList>
    </citation>
    <scope>NUCLEOTIDE SEQUENCE [LARGE SCALE GENOMIC DNA]</scope>
    <source>
        <strain evidence="2 3">AF-68</strain>
    </source>
</reference>
<dbReference type="InterPro" id="IPR036779">
    <property type="entry name" value="LysM_dom_sf"/>
</dbReference>
<name>A0A399FC93_9DEIN</name>
<keyword evidence="3" id="KW-1185">Reference proteome</keyword>
<dbReference type="EMBL" id="QWLB01000022">
    <property type="protein sequence ID" value="RIH92271.1"/>
    <property type="molecule type" value="Genomic_DNA"/>
</dbReference>
<dbReference type="PANTHER" id="PTHR40446:SF2">
    <property type="entry name" value="N-ACETYLGLUCOSAMINE-1-PHOSPHODIESTER ALPHA-N-ACETYLGLUCOSAMINIDASE"/>
    <property type="match status" value="1"/>
</dbReference>
<sequence>MSYTLSAPKLLLPLLAGLLAVFGGSLALAAKGLGGGVVGVERGDSLERIGRRYGASVAQLMRWNKLKTTRLQPGQRLRVTPPLNFAVKLSRTPVLGVPVVAIHVNLGDPQVSIRPLMPAGLGQGAPLEHLSWRTQLVGAINGGYFHPRTFWPAGDLVVEGRKVVQGSIHTALAITPDGRARVLTIPGPVSWKGYRTVIANGPYILRKGRLVVAPQNEGYRDPSIWGRARRSAVGMVNERYLIFVSIPMPVTLSELGKVMTKLGVREALVLDGGSSTGIIWRNQTLVRPGRPLAYGIGIFLETRPPTDRKS</sequence>
<evidence type="ECO:0000313" key="2">
    <source>
        <dbReference type="EMBL" id="RIH92271.1"/>
    </source>
</evidence>
<dbReference type="PANTHER" id="PTHR40446">
    <property type="entry name" value="N-ACETYLGLUCOSAMINE-1-PHOSPHODIESTER ALPHA-N-ACETYLGLUCOSAMINIDASE"/>
    <property type="match status" value="1"/>
</dbReference>
<keyword evidence="2" id="KW-0378">Hydrolase</keyword>
<dbReference type="GO" id="GO:0016798">
    <property type="term" value="F:hydrolase activity, acting on glycosyl bonds"/>
    <property type="evidence" value="ECO:0007669"/>
    <property type="project" value="UniProtKB-KW"/>
</dbReference>
<dbReference type="SMART" id="SM00257">
    <property type="entry name" value="LysM"/>
    <property type="match status" value="1"/>
</dbReference>
<dbReference type="InterPro" id="IPR018711">
    <property type="entry name" value="NAGPA"/>
</dbReference>
<dbReference type="RefSeq" id="WP_119357306.1">
    <property type="nucleotide sequence ID" value="NZ_BJXM01000005.1"/>
</dbReference>
<organism evidence="2 3">
    <name type="scientific">Meiothermus granaticius NBRC 107808</name>
    <dbReference type="NCBI Taxonomy" id="1227551"/>
    <lineage>
        <taxon>Bacteria</taxon>
        <taxon>Thermotogati</taxon>
        <taxon>Deinococcota</taxon>
        <taxon>Deinococci</taxon>
        <taxon>Thermales</taxon>
        <taxon>Thermaceae</taxon>
        <taxon>Meiothermus</taxon>
    </lineage>
</organism>
<accession>A0A399FC93</accession>
<protein>
    <submittedName>
        <fullName evidence="2">Phosphodiester glycosidase</fullName>
    </submittedName>
</protein>
<dbReference type="CDD" id="cd00118">
    <property type="entry name" value="LysM"/>
    <property type="match status" value="1"/>
</dbReference>
<gene>
    <name evidence="2" type="ORF">Mgrana_01821</name>
</gene>
<dbReference type="Proteomes" id="UP000266178">
    <property type="component" value="Unassembled WGS sequence"/>
</dbReference>
<dbReference type="Pfam" id="PF01476">
    <property type="entry name" value="LysM"/>
    <property type="match status" value="1"/>
</dbReference>